<dbReference type="PANTHER" id="PTHR10587:SF134">
    <property type="entry name" value="SECRETED PROTEIN"/>
    <property type="match status" value="1"/>
</dbReference>
<dbReference type="InterPro" id="IPR002509">
    <property type="entry name" value="NODB_dom"/>
</dbReference>
<keyword evidence="2" id="KW-0119">Carbohydrate metabolism</keyword>
<evidence type="ECO:0000313" key="3">
    <source>
        <dbReference type="Proteomes" id="UP000255389"/>
    </source>
</evidence>
<dbReference type="EMBL" id="UGQY01000003">
    <property type="protein sequence ID" value="STZ89144.1"/>
    <property type="molecule type" value="Genomic_DNA"/>
</dbReference>
<proteinExistence type="predicted"/>
<organism evidence="2 3">
    <name type="scientific">Mycolicibacterium fortuitum</name>
    <name type="common">Mycobacterium fortuitum</name>
    <dbReference type="NCBI Taxonomy" id="1766"/>
    <lineage>
        <taxon>Bacteria</taxon>
        <taxon>Bacillati</taxon>
        <taxon>Actinomycetota</taxon>
        <taxon>Actinomycetes</taxon>
        <taxon>Mycobacteriales</taxon>
        <taxon>Mycobacteriaceae</taxon>
        <taxon>Mycolicibacterium</taxon>
    </lineage>
</organism>
<dbReference type="GO" id="GO:0045493">
    <property type="term" value="P:xylan catabolic process"/>
    <property type="evidence" value="ECO:0007669"/>
    <property type="project" value="UniProtKB-KW"/>
</dbReference>
<dbReference type="Gene3D" id="3.20.20.370">
    <property type="entry name" value="Glycoside hydrolase/deacetylase"/>
    <property type="match status" value="1"/>
</dbReference>
<dbReference type="GO" id="GO:0016810">
    <property type="term" value="F:hydrolase activity, acting on carbon-nitrogen (but not peptide) bonds"/>
    <property type="evidence" value="ECO:0007669"/>
    <property type="project" value="InterPro"/>
</dbReference>
<dbReference type="GO" id="GO:0016798">
    <property type="term" value="F:hydrolase activity, acting on glycosyl bonds"/>
    <property type="evidence" value="ECO:0007669"/>
    <property type="project" value="UniProtKB-KW"/>
</dbReference>
<evidence type="ECO:0000313" key="2">
    <source>
        <dbReference type="EMBL" id="STZ89144.1"/>
    </source>
</evidence>
<keyword evidence="2" id="KW-0624">Polysaccharide degradation</keyword>
<name>A0A378UWA2_MYCFO</name>
<keyword evidence="2" id="KW-0326">Glycosidase</keyword>
<reference evidence="2 3" key="1">
    <citation type="submission" date="2018-06" db="EMBL/GenBank/DDBJ databases">
        <authorList>
            <consortium name="Pathogen Informatics"/>
            <person name="Doyle S."/>
        </authorList>
    </citation>
    <scope>NUCLEOTIDE SEQUENCE [LARGE SCALE GENOMIC DNA]</scope>
    <source>
        <strain evidence="2 3">NCTC1542</strain>
    </source>
</reference>
<feature type="domain" description="NodB homology" evidence="1">
    <location>
        <begin position="78"/>
        <end position="267"/>
    </location>
</feature>
<protein>
    <submittedName>
        <fullName evidence="2">Putative xylanase/chitin deacetylase</fullName>
    </submittedName>
</protein>
<keyword evidence="2" id="KW-0858">Xylan degradation</keyword>
<dbReference type="InterPro" id="IPR006311">
    <property type="entry name" value="TAT_signal"/>
</dbReference>
<dbReference type="Proteomes" id="UP000255389">
    <property type="component" value="Unassembled WGS sequence"/>
</dbReference>
<dbReference type="InterPro" id="IPR050248">
    <property type="entry name" value="Polysacc_deacetylase_ArnD"/>
</dbReference>
<evidence type="ECO:0000259" key="1">
    <source>
        <dbReference type="PROSITE" id="PS51677"/>
    </source>
</evidence>
<accession>A0A378UWA2</accession>
<sequence length="275" mass="28902">MTGWRSRSAPTVRHVITRRSFLAATAVGSIAAGYALRTGLPTAHADPPSVAVLNKRRTPTQWGIALPGITTSFAAAGRQIALTFDACDGACDDALLDTLQRNGVPAVLMLNSRWIDRNPDRARQLAANPLFEIGNHGTRHVPLSVTGRSAYGIGGTRSADEVVSEVWGNHQRLTALTGRPPIWFRPGTAHYDDVAVEIVHELGEQPLGFTVNADNGATASAAAVRANVMNAAPGSIVIAHMNHPQSGTHAGFADAIPAMQAAGWQFVSPTGRAAG</sequence>
<dbReference type="PROSITE" id="PS51318">
    <property type="entry name" value="TAT"/>
    <property type="match status" value="1"/>
</dbReference>
<dbReference type="PROSITE" id="PS51677">
    <property type="entry name" value="NODB"/>
    <property type="match status" value="1"/>
</dbReference>
<dbReference type="SUPFAM" id="SSF88713">
    <property type="entry name" value="Glycoside hydrolase/deacetylase"/>
    <property type="match status" value="1"/>
</dbReference>
<dbReference type="Pfam" id="PF01522">
    <property type="entry name" value="Polysacc_deac_1"/>
    <property type="match status" value="1"/>
</dbReference>
<gene>
    <name evidence="2" type="ORF">NCTC1542_03932</name>
</gene>
<dbReference type="InterPro" id="IPR011330">
    <property type="entry name" value="Glyco_hydro/deAcase_b/a-brl"/>
</dbReference>
<dbReference type="PANTHER" id="PTHR10587">
    <property type="entry name" value="GLYCOSYL TRANSFERASE-RELATED"/>
    <property type="match status" value="1"/>
</dbReference>
<dbReference type="AlphaFoldDB" id="A0A378UWA2"/>
<keyword evidence="2" id="KW-0378">Hydrolase</keyword>